<organism evidence="3 4">
    <name type="scientific">Polypterus senegalus</name>
    <name type="common">Senegal bichir</name>
    <dbReference type="NCBI Taxonomy" id="55291"/>
    <lineage>
        <taxon>Eukaryota</taxon>
        <taxon>Metazoa</taxon>
        <taxon>Chordata</taxon>
        <taxon>Craniata</taxon>
        <taxon>Vertebrata</taxon>
        <taxon>Euteleostomi</taxon>
        <taxon>Actinopterygii</taxon>
        <taxon>Polypteriformes</taxon>
        <taxon>Polypteridae</taxon>
        <taxon>Polypterus</taxon>
    </lineage>
</organism>
<feature type="region of interest" description="Disordered" evidence="1">
    <location>
        <begin position="113"/>
        <end position="135"/>
    </location>
</feature>
<evidence type="ECO:0000313" key="4">
    <source>
        <dbReference type="Proteomes" id="UP001166052"/>
    </source>
</evidence>
<accession>A0ABS2Z8F2</accession>
<evidence type="ECO:0000313" key="3">
    <source>
        <dbReference type="EMBL" id="MBN3294758.1"/>
    </source>
</evidence>
<gene>
    <name evidence="3" type="primary">Ecscr</name>
    <name evidence="3" type="ORF">GTO92_0019467</name>
</gene>
<feature type="non-terminal residue" evidence="3">
    <location>
        <position position="1"/>
    </location>
</feature>
<dbReference type="EMBL" id="JAAWVN010027889">
    <property type="protein sequence ID" value="MBN3294758.1"/>
    <property type="molecule type" value="Genomic_DNA"/>
</dbReference>
<dbReference type="Pfam" id="PF15820">
    <property type="entry name" value="ECSCR"/>
    <property type="match status" value="1"/>
</dbReference>
<dbReference type="PANTHER" id="PTHR28602:SF1">
    <property type="entry name" value="ENDOTHELIAL CELL-SPECIFIC CHEMOTAXIS REGULATOR"/>
    <property type="match status" value="1"/>
</dbReference>
<keyword evidence="2" id="KW-0472">Membrane</keyword>
<feature type="non-terminal residue" evidence="3">
    <location>
        <position position="300"/>
    </location>
</feature>
<feature type="region of interest" description="Disordered" evidence="1">
    <location>
        <begin position="42"/>
        <end position="64"/>
    </location>
</feature>
<evidence type="ECO:0000256" key="1">
    <source>
        <dbReference type="SAM" id="MobiDB-lite"/>
    </source>
</evidence>
<feature type="compositionally biased region" description="Low complexity" evidence="1">
    <location>
        <begin position="122"/>
        <end position="132"/>
    </location>
</feature>
<dbReference type="InterPro" id="IPR026247">
    <property type="entry name" value="ECSCR"/>
</dbReference>
<name>A0ABS2Z8F2_POLSE</name>
<dbReference type="RefSeq" id="XP_039630107.1">
    <property type="nucleotide sequence ID" value="XM_039774173.1"/>
</dbReference>
<keyword evidence="2" id="KW-1133">Transmembrane helix</keyword>
<keyword evidence="4" id="KW-1185">Reference proteome</keyword>
<proteinExistence type="predicted"/>
<protein>
    <submittedName>
        <fullName evidence="3">ECSCR regulator</fullName>
    </submittedName>
</protein>
<dbReference type="Proteomes" id="UP001166052">
    <property type="component" value="Unassembled WGS sequence"/>
</dbReference>
<comment type="caution">
    <text evidence="3">The sequence shown here is derived from an EMBL/GenBank/DDBJ whole genome shotgun (WGS) entry which is preliminary data.</text>
</comment>
<keyword evidence="2" id="KW-0812">Transmembrane</keyword>
<sequence length="300" mass="32135">MQPKAHFIRGTFHAEKLHQRRMAFQIGVFLLIVCLLHAQGSDRTSTITPPSQGTNSNTTPISASTKAGVTLNDTISSASPSMKTPGMTSTTEKITGNVTSAKKELCGVMCQTTGMPASDENSTSITTSPSTKTSRHMATMEMTSTVNPKTSNINVSTTATSSEDLDHLQHQTESISQNKTNNETDVSVFPAGQTDNKLKMVAFGVISFILLLIVVMVILVSVVNLRGKCRGSKEADGKKIGDSVVSESNATINGEKESITLISMKSLITETDSPRMSCIFRSPESEDGDLSIDAYSAKYI</sequence>
<feature type="transmembrane region" description="Helical" evidence="2">
    <location>
        <begin position="200"/>
        <end position="223"/>
    </location>
</feature>
<dbReference type="PANTHER" id="PTHR28602">
    <property type="entry name" value="ENDOTHELIAL CELL-SPECIFIC CHEMOTAXIS REGULATOR"/>
    <property type="match status" value="1"/>
</dbReference>
<reference evidence="3" key="1">
    <citation type="journal article" date="2021" name="Cell">
        <title>Tracing the genetic footprints of vertebrate landing in non-teleost ray-finned fishes.</title>
        <authorList>
            <person name="Bi X."/>
            <person name="Wang K."/>
            <person name="Yang L."/>
            <person name="Pan H."/>
            <person name="Jiang H."/>
            <person name="Wei Q."/>
            <person name="Fang M."/>
            <person name="Yu H."/>
            <person name="Zhu C."/>
            <person name="Cai Y."/>
            <person name="He Y."/>
            <person name="Gan X."/>
            <person name="Zeng H."/>
            <person name="Yu D."/>
            <person name="Zhu Y."/>
            <person name="Jiang H."/>
            <person name="Qiu Q."/>
            <person name="Yang H."/>
            <person name="Zhang Y.E."/>
            <person name="Wang W."/>
            <person name="Zhu M."/>
            <person name="He S."/>
            <person name="Zhang G."/>
        </authorList>
    </citation>
    <scope>NUCLEOTIDE SEQUENCE</scope>
    <source>
        <strain evidence="3">Bchr_001</strain>
    </source>
</reference>
<dbReference type="GeneID" id="120542056"/>
<dbReference type="PRINTS" id="PR02069">
    <property type="entry name" value="ECCREGULATOR"/>
</dbReference>
<evidence type="ECO:0000256" key="2">
    <source>
        <dbReference type="SAM" id="Phobius"/>
    </source>
</evidence>